<proteinExistence type="predicted"/>
<accession>A0AAV4Y1X4</accession>
<name>A0AAV4Y1X4_CAEEX</name>
<gene>
    <name evidence="1" type="ORF">CEXT_350461</name>
</gene>
<dbReference type="Proteomes" id="UP001054945">
    <property type="component" value="Unassembled WGS sequence"/>
</dbReference>
<evidence type="ECO:0000313" key="1">
    <source>
        <dbReference type="EMBL" id="GIZ00859.1"/>
    </source>
</evidence>
<dbReference type="AlphaFoldDB" id="A0AAV4Y1X4"/>
<evidence type="ECO:0000313" key="2">
    <source>
        <dbReference type="Proteomes" id="UP001054945"/>
    </source>
</evidence>
<organism evidence="1 2">
    <name type="scientific">Caerostris extrusa</name>
    <name type="common">Bark spider</name>
    <name type="synonym">Caerostris bankana</name>
    <dbReference type="NCBI Taxonomy" id="172846"/>
    <lineage>
        <taxon>Eukaryota</taxon>
        <taxon>Metazoa</taxon>
        <taxon>Ecdysozoa</taxon>
        <taxon>Arthropoda</taxon>
        <taxon>Chelicerata</taxon>
        <taxon>Arachnida</taxon>
        <taxon>Araneae</taxon>
        <taxon>Araneomorphae</taxon>
        <taxon>Entelegynae</taxon>
        <taxon>Araneoidea</taxon>
        <taxon>Araneidae</taxon>
        <taxon>Caerostris</taxon>
    </lineage>
</organism>
<dbReference type="EMBL" id="BPLR01018589">
    <property type="protein sequence ID" value="GIZ00859.1"/>
    <property type="molecule type" value="Genomic_DNA"/>
</dbReference>
<comment type="caution">
    <text evidence="1">The sequence shown here is derived from an EMBL/GenBank/DDBJ whole genome shotgun (WGS) entry which is preliminary data.</text>
</comment>
<keyword evidence="2" id="KW-1185">Reference proteome</keyword>
<protein>
    <submittedName>
        <fullName evidence="1">Uncharacterized protein</fullName>
    </submittedName>
</protein>
<sequence length="82" mass="9820">MLRKTNKLRTRQEMNDLLLSVFKSHRQQPIDRTPGIFDQIMKTVHTDYTRASSSSPNRFRFIELDRFEEEKIIASYETEDLV</sequence>
<reference evidence="1 2" key="1">
    <citation type="submission" date="2021-06" db="EMBL/GenBank/DDBJ databases">
        <title>Caerostris extrusa draft genome.</title>
        <authorList>
            <person name="Kono N."/>
            <person name="Arakawa K."/>
        </authorList>
    </citation>
    <scope>NUCLEOTIDE SEQUENCE [LARGE SCALE GENOMIC DNA]</scope>
</reference>